<dbReference type="AlphaFoldDB" id="A0A699H105"/>
<evidence type="ECO:0008006" key="2">
    <source>
        <dbReference type="Google" id="ProtNLM"/>
    </source>
</evidence>
<organism evidence="1">
    <name type="scientific">Tanacetum cinerariifolium</name>
    <name type="common">Dalmatian daisy</name>
    <name type="synonym">Chrysanthemum cinerariifolium</name>
    <dbReference type="NCBI Taxonomy" id="118510"/>
    <lineage>
        <taxon>Eukaryota</taxon>
        <taxon>Viridiplantae</taxon>
        <taxon>Streptophyta</taxon>
        <taxon>Embryophyta</taxon>
        <taxon>Tracheophyta</taxon>
        <taxon>Spermatophyta</taxon>
        <taxon>Magnoliopsida</taxon>
        <taxon>eudicotyledons</taxon>
        <taxon>Gunneridae</taxon>
        <taxon>Pentapetalae</taxon>
        <taxon>asterids</taxon>
        <taxon>campanulids</taxon>
        <taxon>Asterales</taxon>
        <taxon>Asteraceae</taxon>
        <taxon>Asteroideae</taxon>
        <taxon>Anthemideae</taxon>
        <taxon>Anthemidinae</taxon>
        <taxon>Tanacetum</taxon>
    </lineage>
</organism>
<protein>
    <recommendedName>
        <fullName evidence="2">Reverse transcriptase domain-containing protein</fullName>
    </recommendedName>
</protein>
<gene>
    <name evidence="1" type="ORF">Tci_271193</name>
</gene>
<comment type="caution">
    <text evidence="1">The sequence shown here is derived from an EMBL/GenBank/DDBJ whole genome shotgun (WGS) entry which is preliminary data.</text>
</comment>
<reference evidence="1" key="1">
    <citation type="journal article" date="2019" name="Sci. Rep.">
        <title>Draft genome of Tanacetum cinerariifolium, the natural source of mosquito coil.</title>
        <authorList>
            <person name="Yamashiro T."/>
            <person name="Shiraishi A."/>
            <person name="Satake H."/>
            <person name="Nakayama K."/>
        </authorList>
    </citation>
    <scope>NUCLEOTIDE SEQUENCE</scope>
</reference>
<evidence type="ECO:0000313" key="1">
    <source>
        <dbReference type="EMBL" id="GEW99217.1"/>
    </source>
</evidence>
<sequence>MNELLNTMQSLCEKILQREQAANLKEKTNPLREIVSQIPVSIAITPVLLTVEPEDSLIIGNEELSTIPKKESDEVIKFSFEDLVSIPRFLEEIQQKDKDKIESQRVDFLGELMEKSNSFRNFHMHHKSVDPASAMKALDLFEYCKESNQPYQSPILAHTGIALFHRVTVDETSRVSASIWLPAYDDFFPINVSEGKSMTFSNPLFDSNVDFTFSDDESPSDEDVPKDNVKIYSNPLFEFNDEYISSDVNPLFDEVLEDIESKASYDSNLDELALLVTPLFDSNEDECFDPGGDVDETNAFDIPSDFKDDYYDSEGDVIYLESLLSDDTTLISLSRCS</sequence>
<proteinExistence type="predicted"/>
<name>A0A699H105_TANCI</name>
<dbReference type="EMBL" id="BKCJ010083931">
    <property type="protein sequence ID" value="GEW99217.1"/>
    <property type="molecule type" value="Genomic_DNA"/>
</dbReference>
<accession>A0A699H105</accession>